<dbReference type="Proteomes" id="UP001300692">
    <property type="component" value="Unassembled WGS sequence"/>
</dbReference>
<keyword evidence="2" id="KW-1185">Reference proteome</keyword>
<proteinExistence type="predicted"/>
<evidence type="ECO:0000313" key="1">
    <source>
        <dbReference type="EMBL" id="MCV9385838.1"/>
    </source>
</evidence>
<sequence length="146" mass="16251">MTRRGTSEFSCPDQYAARLGAFYNSPINGLSLYAGGRFEGVPAEDLIGGSAGYRRPGYALSVEPGVVLSRKNLALNLTVPLAVYRNRTQSYQDKQRTKETGEYRHGDAAFADYVLNMTVTYRFGGSKHTGMLRDMVPEWNELINKD</sequence>
<dbReference type="EMBL" id="JAOYOD010000001">
    <property type="protein sequence ID" value="MCV9385838.1"/>
    <property type="molecule type" value="Genomic_DNA"/>
</dbReference>
<protein>
    <recommendedName>
        <fullName evidence="3">Outer membrane protein beta-barrel family protein</fullName>
    </recommendedName>
</protein>
<evidence type="ECO:0008006" key="3">
    <source>
        <dbReference type="Google" id="ProtNLM"/>
    </source>
</evidence>
<name>A0ABT3CQL3_9BACT</name>
<dbReference type="RefSeq" id="WP_264136621.1">
    <property type="nucleotide sequence ID" value="NZ_JAOYOD010000001.1"/>
</dbReference>
<gene>
    <name evidence="1" type="ORF">N7U62_04150</name>
</gene>
<organism evidence="1 2">
    <name type="scientific">Reichenbachiella ulvae</name>
    <dbReference type="NCBI Taxonomy" id="2980104"/>
    <lineage>
        <taxon>Bacteria</taxon>
        <taxon>Pseudomonadati</taxon>
        <taxon>Bacteroidota</taxon>
        <taxon>Cytophagia</taxon>
        <taxon>Cytophagales</taxon>
        <taxon>Reichenbachiellaceae</taxon>
        <taxon>Reichenbachiella</taxon>
    </lineage>
</organism>
<comment type="caution">
    <text evidence="1">The sequence shown here is derived from an EMBL/GenBank/DDBJ whole genome shotgun (WGS) entry which is preliminary data.</text>
</comment>
<reference evidence="1 2" key="1">
    <citation type="submission" date="2022-10" db="EMBL/GenBank/DDBJ databases">
        <title>Comparative genomics and taxonomic characterization of three novel marine species of genus Reichenbachiella exhibiting antioxidant and polysaccharide degradation activities.</title>
        <authorList>
            <person name="Muhammad N."/>
            <person name="Lee Y.-J."/>
            <person name="Ko J."/>
            <person name="Kim S.-G."/>
        </authorList>
    </citation>
    <scope>NUCLEOTIDE SEQUENCE [LARGE SCALE GENOMIC DNA]</scope>
    <source>
        <strain evidence="1 2">ABR2-5</strain>
    </source>
</reference>
<evidence type="ECO:0000313" key="2">
    <source>
        <dbReference type="Proteomes" id="UP001300692"/>
    </source>
</evidence>
<accession>A0ABT3CQL3</accession>